<dbReference type="Gene3D" id="3.40.190.10">
    <property type="entry name" value="Periplasmic binding protein-like II"/>
    <property type="match status" value="1"/>
</dbReference>
<keyword evidence="2" id="KW-0813">Transport</keyword>
<evidence type="ECO:0000313" key="2">
    <source>
        <dbReference type="EMBL" id="SDR82880.1"/>
    </source>
</evidence>
<dbReference type="EMBL" id="LT629732">
    <property type="protein sequence ID" value="SDR82880.1"/>
    <property type="molecule type" value="Genomic_DNA"/>
</dbReference>
<dbReference type="SUPFAM" id="SSF53850">
    <property type="entry name" value="Periplasmic binding protein-like II"/>
    <property type="match status" value="1"/>
</dbReference>
<protein>
    <submittedName>
        <fullName evidence="2">Multiple sugar transport system substrate-binding protein</fullName>
    </submittedName>
</protein>
<sequence>MTPTQPAGAWSRRTFLRRTGVLAALGAFAAACGGNTGRPASGGGGGGGGSNTVLSQWYHQYGEAGTKEAALKYAKAYDKAAVNVQWTPGDYASKLASGLLSDKGPDVFESQLNIAMVQSKQVVPLDDIISDVKDDFNANDITTNTVDGKLYGIRMIDDPQLIYYRKSLLDKAGLKPPTTIDELITAAKALTNKNMKGLYAGNDGGLAMGGPALYSSGGSYLTEDHKPNFTGERALKAYSKLHELYASKSTLLGAPTEWTDPGAFINELAAMQWIGLWAMPAIMKKFGDDVGVMAFPKLDAQGKDAVYSGGWTQFVSAKSKNVEAAKKFVRWLWIDKTDFQEDWCLSYGFHIPPRKSLAAKAKKLQTGPAAEAVKLAADNGFTDNPAWTPKMGSAFGDMLTNIIKKGADPAAEAKKAEKTTQAELDRLFG</sequence>
<organism evidence="2 3">
    <name type="scientific">Actinopolymorpha singaporensis</name>
    <dbReference type="NCBI Taxonomy" id="117157"/>
    <lineage>
        <taxon>Bacteria</taxon>
        <taxon>Bacillati</taxon>
        <taxon>Actinomycetota</taxon>
        <taxon>Actinomycetes</taxon>
        <taxon>Propionibacteriales</taxon>
        <taxon>Actinopolymorphaceae</taxon>
        <taxon>Actinopolymorpha</taxon>
    </lineage>
</organism>
<dbReference type="InterPro" id="IPR006059">
    <property type="entry name" value="SBP"/>
</dbReference>
<dbReference type="Pfam" id="PF01547">
    <property type="entry name" value="SBP_bac_1"/>
    <property type="match status" value="1"/>
</dbReference>
<dbReference type="PANTHER" id="PTHR43649">
    <property type="entry name" value="ARABINOSE-BINDING PROTEIN-RELATED"/>
    <property type="match status" value="1"/>
</dbReference>
<dbReference type="AlphaFoldDB" id="A0A1H1M880"/>
<dbReference type="PANTHER" id="PTHR43649:SF12">
    <property type="entry name" value="DIACETYLCHITOBIOSE BINDING PROTEIN DASA"/>
    <property type="match status" value="1"/>
</dbReference>
<name>A0A1H1M880_9ACTN</name>
<feature type="chain" id="PRO_5009254227" evidence="1">
    <location>
        <begin position="30"/>
        <end position="429"/>
    </location>
</feature>
<dbReference type="STRING" id="117157.SAMN04489717_0717"/>
<dbReference type="PROSITE" id="PS51318">
    <property type="entry name" value="TAT"/>
    <property type="match status" value="1"/>
</dbReference>
<dbReference type="RefSeq" id="WP_092650519.1">
    <property type="nucleotide sequence ID" value="NZ_LT629732.1"/>
</dbReference>
<dbReference type="OrthoDB" id="9780991at2"/>
<feature type="signal peptide" evidence="1">
    <location>
        <begin position="1"/>
        <end position="29"/>
    </location>
</feature>
<dbReference type="InterPro" id="IPR050490">
    <property type="entry name" value="Bact_solute-bd_prot1"/>
</dbReference>
<evidence type="ECO:0000313" key="3">
    <source>
        <dbReference type="Proteomes" id="UP000198983"/>
    </source>
</evidence>
<dbReference type="InterPro" id="IPR006311">
    <property type="entry name" value="TAT_signal"/>
</dbReference>
<keyword evidence="3" id="KW-1185">Reference proteome</keyword>
<reference evidence="2 3" key="1">
    <citation type="submission" date="2016-10" db="EMBL/GenBank/DDBJ databases">
        <authorList>
            <person name="de Groot N.N."/>
        </authorList>
    </citation>
    <scope>NUCLEOTIDE SEQUENCE [LARGE SCALE GENOMIC DNA]</scope>
    <source>
        <strain evidence="2 3">DSM 22024</strain>
    </source>
</reference>
<evidence type="ECO:0000256" key="1">
    <source>
        <dbReference type="SAM" id="SignalP"/>
    </source>
</evidence>
<gene>
    <name evidence="2" type="ORF">SAMN04489717_0717</name>
</gene>
<dbReference type="Proteomes" id="UP000198983">
    <property type="component" value="Chromosome I"/>
</dbReference>
<keyword evidence="1" id="KW-0732">Signal</keyword>
<keyword evidence="2" id="KW-0762">Sugar transport</keyword>
<proteinExistence type="predicted"/>
<accession>A0A1H1M880</accession>